<comment type="caution">
    <text evidence="2">The sequence shown here is derived from an EMBL/GenBank/DDBJ whole genome shotgun (WGS) entry which is preliminary data.</text>
</comment>
<organism evidence="2 3">
    <name type="scientific">Caerostris extrusa</name>
    <name type="common">Bark spider</name>
    <name type="synonym">Caerostris bankana</name>
    <dbReference type="NCBI Taxonomy" id="172846"/>
    <lineage>
        <taxon>Eukaryota</taxon>
        <taxon>Metazoa</taxon>
        <taxon>Ecdysozoa</taxon>
        <taxon>Arthropoda</taxon>
        <taxon>Chelicerata</taxon>
        <taxon>Arachnida</taxon>
        <taxon>Araneae</taxon>
        <taxon>Araneomorphae</taxon>
        <taxon>Entelegynae</taxon>
        <taxon>Araneoidea</taxon>
        <taxon>Araneidae</taxon>
        <taxon>Caerostris</taxon>
    </lineage>
</organism>
<dbReference type="AlphaFoldDB" id="A0AAV4YFB8"/>
<accession>A0AAV4YFB8</accession>
<dbReference type="Proteomes" id="UP001054945">
    <property type="component" value="Unassembled WGS sequence"/>
</dbReference>
<name>A0AAV4YFB8_CAEEX</name>
<gene>
    <name evidence="2" type="ORF">CEXT_550671</name>
</gene>
<feature type="region of interest" description="Disordered" evidence="1">
    <location>
        <begin position="45"/>
        <end position="66"/>
    </location>
</feature>
<feature type="region of interest" description="Disordered" evidence="1">
    <location>
        <begin position="1"/>
        <end position="30"/>
    </location>
</feature>
<evidence type="ECO:0000313" key="3">
    <source>
        <dbReference type="Proteomes" id="UP001054945"/>
    </source>
</evidence>
<sequence>MDNEEAEEKTIAKYLSQQKSNSSPSTFQNQQFRFGKNYRRQCRKTQEESDYPSLTSGYTNTLPPSRKQWQQQKMVICRCNNLHGMGFSEKENDFSRPFLLFDVGTF</sequence>
<keyword evidence="3" id="KW-1185">Reference proteome</keyword>
<evidence type="ECO:0000256" key="1">
    <source>
        <dbReference type="SAM" id="MobiDB-lite"/>
    </source>
</evidence>
<reference evidence="2 3" key="1">
    <citation type="submission" date="2021-06" db="EMBL/GenBank/DDBJ databases">
        <title>Caerostris extrusa draft genome.</title>
        <authorList>
            <person name="Kono N."/>
            <person name="Arakawa K."/>
        </authorList>
    </citation>
    <scope>NUCLEOTIDE SEQUENCE [LARGE SCALE GENOMIC DNA]</scope>
</reference>
<evidence type="ECO:0000313" key="2">
    <source>
        <dbReference type="EMBL" id="GIZ04867.1"/>
    </source>
</evidence>
<feature type="compositionally biased region" description="Polar residues" evidence="1">
    <location>
        <begin position="52"/>
        <end position="66"/>
    </location>
</feature>
<proteinExistence type="predicted"/>
<protein>
    <submittedName>
        <fullName evidence="2">Uncharacterized protein</fullName>
    </submittedName>
</protein>
<dbReference type="EMBL" id="BPLR01019159">
    <property type="protein sequence ID" value="GIZ04867.1"/>
    <property type="molecule type" value="Genomic_DNA"/>
</dbReference>
<feature type="compositionally biased region" description="Polar residues" evidence="1">
    <location>
        <begin position="15"/>
        <end position="30"/>
    </location>
</feature>